<accession>A0A552X107</accession>
<dbReference type="OrthoDB" id="6064855at2"/>
<dbReference type="PANTHER" id="PTHR33823">
    <property type="entry name" value="RNA POLYMERASE-BINDING TRANSCRIPTION FACTOR DKSA-RELATED"/>
    <property type="match status" value="1"/>
</dbReference>
<feature type="region of interest" description="Disordered" evidence="5">
    <location>
        <begin position="18"/>
        <end position="53"/>
    </location>
</feature>
<feature type="domain" description="Zinc finger DksA/TraR C4-type" evidence="6">
    <location>
        <begin position="77"/>
        <end position="112"/>
    </location>
</feature>
<comment type="caution">
    <text evidence="7">The sequence shown here is derived from an EMBL/GenBank/DDBJ whole genome shotgun (WGS) entry which is preliminary data.</text>
</comment>
<evidence type="ECO:0000256" key="5">
    <source>
        <dbReference type="SAM" id="MobiDB-lite"/>
    </source>
</evidence>
<name>A0A552X107_9GAMM</name>
<feature type="compositionally biased region" description="Low complexity" evidence="5">
    <location>
        <begin position="44"/>
        <end position="53"/>
    </location>
</feature>
<organism evidence="7 8">
    <name type="scientific">Aliidiomarina halalkaliphila</name>
    <dbReference type="NCBI Taxonomy" id="2593535"/>
    <lineage>
        <taxon>Bacteria</taxon>
        <taxon>Pseudomonadati</taxon>
        <taxon>Pseudomonadota</taxon>
        <taxon>Gammaproteobacteria</taxon>
        <taxon>Alteromonadales</taxon>
        <taxon>Idiomarinaceae</taxon>
        <taxon>Aliidiomarina</taxon>
    </lineage>
</organism>
<keyword evidence="2" id="KW-0863">Zinc-finger</keyword>
<dbReference type="Gene3D" id="1.20.120.910">
    <property type="entry name" value="DksA, coiled-coil domain"/>
    <property type="match status" value="1"/>
</dbReference>
<gene>
    <name evidence="7" type="ORF">FM042_07070</name>
</gene>
<dbReference type="GO" id="GO:0008270">
    <property type="term" value="F:zinc ion binding"/>
    <property type="evidence" value="ECO:0007669"/>
    <property type="project" value="UniProtKB-KW"/>
</dbReference>
<keyword evidence="1" id="KW-0479">Metal-binding</keyword>
<evidence type="ECO:0000313" key="8">
    <source>
        <dbReference type="Proteomes" id="UP000320359"/>
    </source>
</evidence>
<dbReference type="PANTHER" id="PTHR33823:SF4">
    <property type="entry name" value="GENERAL STRESS PROTEIN 16O"/>
    <property type="match status" value="1"/>
</dbReference>
<proteinExistence type="predicted"/>
<dbReference type="EMBL" id="VJWL01000002">
    <property type="protein sequence ID" value="TRW48738.1"/>
    <property type="molecule type" value="Genomic_DNA"/>
</dbReference>
<feature type="compositionally biased region" description="Polar residues" evidence="5">
    <location>
        <begin position="29"/>
        <end position="39"/>
    </location>
</feature>
<dbReference type="PROSITE" id="PS51128">
    <property type="entry name" value="ZF_DKSA_2"/>
    <property type="match status" value="1"/>
</dbReference>
<sequence>MKQQNIEKKLRAMEAELTAMSESAEDSQKPVQLDQQSVGRLSRMDAMQGQAMAQANEQRRQLLLKQIKAALVRLEKGEYGICIDCGEAISERRLEADPVAMVCIDCQAERERKP</sequence>
<evidence type="ECO:0000256" key="4">
    <source>
        <dbReference type="PROSITE-ProRule" id="PRU00510"/>
    </source>
</evidence>
<evidence type="ECO:0000259" key="6">
    <source>
        <dbReference type="Pfam" id="PF01258"/>
    </source>
</evidence>
<dbReference type="InterPro" id="IPR000962">
    <property type="entry name" value="Znf_DskA_TraR"/>
</dbReference>
<evidence type="ECO:0000256" key="3">
    <source>
        <dbReference type="ARBA" id="ARBA00022833"/>
    </source>
</evidence>
<feature type="zinc finger region" description="dksA C4-type" evidence="4">
    <location>
        <begin position="82"/>
        <end position="106"/>
    </location>
</feature>
<protein>
    <submittedName>
        <fullName evidence="7">TraR/DksA family transcriptional regulator</fullName>
    </submittedName>
</protein>
<keyword evidence="8" id="KW-1185">Reference proteome</keyword>
<evidence type="ECO:0000313" key="7">
    <source>
        <dbReference type="EMBL" id="TRW48738.1"/>
    </source>
</evidence>
<evidence type="ECO:0000256" key="1">
    <source>
        <dbReference type="ARBA" id="ARBA00022723"/>
    </source>
</evidence>
<dbReference type="Pfam" id="PF01258">
    <property type="entry name" value="zf-dskA_traR"/>
    <property type="match status" value="1"/>
</dbReference>
<dbReference type="RefSeq" id="WP_143235724.1">
    <property type="nucleotide sequence ID" value="NZ_VJWL01000002.1"/>
</dbReference>
<dbReference type="SUPFAM" id="SSF57716">
    <property type="entry name" value="Glucocorticoid receptor-like (DNA-binding domain)"/>
    <property type="match status" value="1"/>
</dbReference>
<keyword evidence="3" id="KW-0862">Zinc</keyword>
<dbReference type="Proteomes" id="UP000320359">
    <property type="component" value="Unassembled WGS sequence"/>
</dbReference>
<reference evidence="7 8" key="1">
    <citation type="submission" date="2019-07" db="EMBL/GenBank/DDBJ databases">
        <authorList>
            <person name="Yang M."/>
            <person name="Zhao D."/>
            <person name="Xiang H."/>
        </authorList>
    </citation>
    <scope>NUCLEOTIDE SEQUENCE [LARGE SCALE GENOMIC DNA]</scope>
    <source>
        <strain evidence="7 8">IM1326</strain>
    </source>
</reference>
<evidence type="ECO:0000256" key="2">
    <source>
        <dbReference type="ARBA" id="ARBA00022771"/>
    </source>
</evidence>
<dbReference type="AlphaFoldDB" id="A0A552X107"/>